<dbReference type="InterPro" id="IPR002589">
    <property type="entry name" value="Macro_dom"/>
</dbReference>
<feature type="domain" description="Macro" evidence="11">
    <location>
        <begin position="628"/>
        <end position="813"/>
    </location>
</feature>
<dbReference type="GO" id="GO:1990404">
    <property type="term" value="F:NAD+-protein mono-ADP-ribosyltransferase activity"/>
    <property type="evidence" value="ECO:0007669"/>
    <property type="project" value="TreeGrafter"/>
</dbReference>
<keyword evidence="6" id="KW-0694">RNA-binding</keyword>
<proteinExistence type="predicted"/>
<dbReference type="GO" id="GO:0005634">
    <property type="term" value="C:nucleus"/>
    <property type="evidence" value="ECO:0007669"/>
    <property type="project" value="UniProtKB-SubCell"/>
</dbReference>
<dbReference type="GO" id="GO:0003723">
    <property type="term" value="F:RNA binding"/>
    <property type="evidence" value="ECO:0007669"/>
    <property type="project" value="UniProtKB-UniRule"/>
</dbReference>
<dbReference type="Gene3D" id="3.30.720.50">
    <property type="match status" value="1"/>
</dbReference>
<dbReference type="CDD" id="cd02907">
    <property type="entry name" value="Macro_Af1521_BAL-like"/>
    <property type="match status" value="1"/>
</dbReference>
<dbReference type="SUPFAM" id="SSF54928">
    <property type="entry name" value="RNA-binding domain, RBD"/>
    <property type="match status" value="1"/>
</dbReference>
<evidence type="ECO:0000256" key="1">
    <source>
        <dbReference type="ARBA" id="ARBA00004123"/>
    </source>
</evidence>
<dbReference type="InterPro" id="IPR012677">
    <property type="entry name" value="Nucleotide-bd_a/b_plait_sf"/>
</dbReference>
<dbReference type="Gene3D" id="3.40.220.10">
    <property type="entry name" value="Leucine Aminopeptidase, subunit E, domain 1"/>
    <property type="match status" value="3"/>
</dbReference>
<reference evidence="12" key="2">
    <citation type="submission" date="2020-11" db="EMBL/GenBank/DDBJ databases">
        <authorList>
            <person name="McCartney M.A."/>
            <person name="Auch B."/>
            <person name="Kono T."/>
            <person name="Mallez S."/>
            <person name="Becker A."/>
            <person name="Gohl D.M."/>
            <person name="Silverstein K.A.T."/>
            <person name="Koren S."/>
            <person name="Bechman K.B."/>
            <person name="Herman A."/>
            <person name="Abrahante J.E."/>
            <person name="Garbe J."/>
        </authorList>
    </citation>
    <scope>NUCLEOTIDE SEQUENCE</scope>
    <source>
        <strain evidence="12">Duluth1</strain>
        <tissue evidence="12">Whole animal</tissue>
    </source>
</reference>
<feature type="domain" description="WWE" evidence="9">
    <location>
        <begin position="1382"/>
        <end position="1465"/>
    </location>
</feature>
<dbReference type="PANTHER" id="PTHR14453:SF102">
    <property type="entry name" value="PROTEIN MONO-ADP-RIBOSYLTRANSFERASE PARP14-LIKE"/>
    <property type="match status" value="1"/>
</dbReference>
<evidence type="ECO:0000256" key="3">
    <source>
        <dbReference type="ARBA" id="ARBA00022679"/>
    </source>
</evidence>
<dbReference type="EMBL" id="JAIWYP010000001">
    <property type="protein sequence ID" value="KAH3886763.1"/>
    <property type="molecule type" value="Genomic_DNA"/>
</dbReference>
<dbReference type="InterPro" id="IPR057044">
    <property type="entry name" value="PARP14_KH_1"/>
</dbReference>
<evidence type="ECO:0000256" key="7">
    <source>
        <dbReference type="RuleBase" id="RU362114"/>
    </source>
</evidence>
<dbReference type="Gene3D" id="3.90.228.10">
    <property type="match status" value="1"/>
</dbReference>
<keyword evidence="3 7" id="KW-0808">Transferase</keyword>
<dbReference type="CDD" id="cd01439">
    <property type="entry name" value="TCCD_inducible_PARP_like"/>
    <property type="match status" value="1"/>
</dbReference>
<dbReference type="GO" id="GO:0010629">
    <property type="term" value="P:negative regulation of gene expression"/>
    <property type="evidence" value="ECO:0007669"/>
    <property type="project" value="TreeGrafter"/>
</dbReference>
<dbReference type="InterPro" id="IPR012317">
    <property type="entry name" value="Poly(ADP-ribose)pol_cat_dom"/>
</dbReference>
<dbReference type="FunFam" id="3.90.228.10:FF:000008">
    <property type="entry name" value="Poly [ADP-ribose] polymerase"/>
    <property type="match status" value="1"/>
</dbReference>
<feature type="domain" description="Macro" evidence="11">
    <location>
        <begin position="1092"/>
        <end position="1266"/>
    </location>
</feature>
<dbReference type="SMART" id="SM00506">
    <property type="entry name" value="A1pp"/>
    <property type="match status" value="3"/>
</dbReference>
<dbReference type="GO" id="GO:0005737">
    <property type="term" value="C:cytoplasm"/>
    <property type="evidence" value="ECO:0007669"/>
    <property type="project" value="TreeGrafter"/>
</dbReference>
<dbReference type="InterPro" id="IPR052056">
    <property type="entry name" value="Mono-ARTD/PARP"/>
</dbReference>
<dbReference type="Gene3D" id="3.30.70.330">
    <property type="match status" value="1"/>
</dbReference>
<keyword evidence="4 7" id="KW-0520">NAD</keyword>
<sequence>MGLTLVEGTMIYHVDQEDTALVTVRGAIDMAQVDEACKSKPLEGSILKISTVPISNCVLVSNISDTVTADTVALYFENKNRSNGGPVEKVDLFTNQSYCLVYFVDYMVVDSVLSKEQTLDGRRLEVKRYFQCIGRAEGDTVERIFKRPNSVTVRGISQKIYFLHHSVAKKEALEKELIMCHAKVNWPSSDNIGDVEICCLLSEDVKDCVNLAKTWATTVKERFEQAINTIEVARIFVVQDILGKVNDKLGLLKPNAEINIQIHENNICLVGEKDALPNIKKDLERLVQETQEASEKEKTWLKIHISNLKPIETQMLTADEFTSRMAHKYTDCTVKIDQNTNTIEIEGVNDLVNKIQIEMYQTKDTFQKTDINIPREAVEIYMSSIVKDFIDNKFKRKKVVAVWEATNETLLVISRNEEMLRETVDIVRNAVKIGKVYLEPESRSLLQLKPWEHIVTTLNKEHGGKLSIKVTGDAIIIICTDDIHNSVFGTINAFLDKNTKYTDKLSFPRDIHELLLRHHLQDMLHIAKGQHVEFREQSNGFELIGTKMEMQSIRKELESFAKRVKRKKHLVSKPGISEFMDSEKGRFILKSVGRTHPVVVRTSDDDSEDDNTIYGTGLFGLINPPAESVLASCTGSGNRKIHVFIGDMTDLNVDVFVNTANEKLSLLSGLGKALVQKGGDAITRECNQYIETNKKMGESALFASTAGNLKAKRIFHISGPRWKDGHQGEDDKLAEVVFKALHQASGMGYKSLAMPAISCGGYGYPVKRATSVIITSVKNFFREVQDSELREIYLCDMKEETVNGFVEGLEREWGASNVQRFERKKSTSVITSPRTSVGRMEAGKNNQDPVFAHESMRSRGPPPLKRNPWIGTPLQPIKLGNISVTVHKAEIAMHDIPVIVNTTSRNLDLNNGTVSKTILRQAGHEIQDDLKQMFPTGISEGQVAITKGYKLKCSNVIHGAVSNWDGQKTIDALKSFLKICFEETQKLNHSGIAFPAIGTGNLGYPKDVVATEMFTAVSEFAAKYPQSSITNVDFILYPKDGETIRAFEQEITNWSKGSRKGQGRARCYDHIENLAKDGAEEHIYDELPDSIPGNSNEIVIGNVTISVRQGDITQENADCIVNSSNEDLDLERGNVSKALAKICGNELLKQAKSMQGEMKRGGLAITKAPGLQCRNIMHVVARDSAPGWKEVIGKCLKKAKAERYRSIAFPALGTGIRVVAAEAAHVMFQAVTEFVTGGCGSLTDVRFVIYQPEMVDTFTEAARHAKGLGLDVVGGSQVQQLSDKTSSVNLIFYALEDSSIRNAIEQLESLIDGEVHTESFENPVIKRLDDRQNQAIKRAAEKFNVDLKVTDKGVEIVGIMTNVHNASTCINRILNDALQIESDKKSALLLQDVVQWYYIEVTEEGDELKPYDQYLNFLIEKAYKNQDDSAQYRENSLEIVVDFKNLQEYEKGETDENKKTKIVRKDVYKDILTETPKEWKDMKGNLLVHTLLNVDPKYAEIEKAFMASAGSGLTVQKIEMVQNKSLWHQYAAKKKQLEGQNPPGTVNERFLWHGTSEDTVDSVNAHGFNRSYCGKNATKFGDGVYFAVNADYSVQDTYSRPDQIGVKRMYYCGVLTGEYTVGQRGMRVLPSKPSGNPHDVYDSATNDLQKPIMFIIFNDTHAYPFYIINFKRA</sequence>
<accession>A0A9D4N2N4</accession>
<dbReference type="EC" id="2.4.2.-" evidence="7"/>
<dbReference type="Pfam" id="PF23084">
    <property type="entry name" value="KH_PARP14_1"/>
    <property type="match status" value="1"/>
</dbReference>
<reference evidence="12" key="1">
    <citation type="journal article" date="2019" name="bioRxiv">
        <title>The Genome of the Zebra Mussel, Dreissena polymorpha: A Resource for Invasive Species Research.</title>
        <authorList>
            <person name="McCartney M.A."/>
            <person name="Auch B."/>
            <person name="Kono T."/>
            <person name="Mallez S."/>
            <person name="Zhang Y."/>
            <person name="Obille A."/>
            <person name="Becker A."/>
            <person name="Abrahante J.E."/>
            <person name="Garbe J."/>
            <person name="Badalamenti J.P."/>
            <person name="Herman A."/>
            <person name="Mangelson H."/>
            <person name="Liachko I."/>
            <person name="Sullivan S."/>
            <person name="Sone E.D."/>
            <person name="Koren S."/>
            <person name="Silverstein K.A.T."/>
            <person name="Beckman K.B."/>
            <person name="Gohl D.M."/>
        </authorList>
    </citation>
    <scope>NUCLEOTIDE SEQUENCE</scope>
    <source>
        <strain evidence="12">Duluth1</strain>
        <tissue evidence="12">Whole animal</tissue>
    </source>
</reference>
<gene>
    <name evidence="12" type="ORF">DPMN_010776</name>
</gene>
<evidence type="ECO:0000259" key="8">
    <source>
        <dbReference type="PROSITE" id="PS50102"/>
    </source>
</evidence>
<dbReference type="InterPro" id="IPR004170">
    <property type="entry name" value="WWE_dom"/>
</dbReference>
<dbReference type="SUPFAM" id="SSF56399">
    <property type="entry name" value="ADP-ribosylation"/>
    <property type="match status" value="1"/>
</dbReference>
<dbReference type="SMART" id="SM00360">
    <property type="entry name" value="RRM"/>
    <property type="match status" value="1"/>
</dbReference>
<comment type="caution">
    <text evidence="12">The sequence shown here is derived from an EMBL/GenBank/DDBJ whole genome shotgun (WGS) entry which is preliminary data.</text>
</comment>
<evidence type="ECO:0000256" key="4">
    <source>
        <dbReference type="ARBA" id="ARBA00023027"/>
    </source>
</evidence>
<dbReference type="PROSITE" id="PS50102">
    <property type="entry name" value="RRM"/>
    <property type="match status" value="1"/>
</dbReference>
<comment type="subcellular location">
    <subcellularLocation>
        <location evidence="1">Nucleus</location>
    </subcellularLocation>
</comment>
<evidence type="ECO:0000256" key="5">
    <source>
        <dbReference type="ARBA" id="ARBA00023242"/>
    </source>
</evidence>
<evidence type="ECO:0000259" key="9">
    <source>
        <dbReference type="PROSITE" id="PS50918"/>
    </source>
</evidence>
<dbReference type="InterPro" id="IPR000504">
    <property type="entry name" value="RRM_dom"/>
</dbReference>
<evidence type="ECO:0000256" key="2">
    <source>
        <dbReference type="ARBA" id="ARBA00022676"/>
    </source>
</evidence>
<name>A0A9D4N2N4_DREPO</name>
<dbReference type="PROSITE" id="PS51059">
    <property type="entry name" value="PARP_CATALYTIC"/>
    <property type="match status" value="1"/>
</dbReference>
<dbReference type="PROSITE" id="PS50918">
    <property type="entry name" value="WWE"/>
    <property type="match status" value="1"/>
</dbReference>
<dbReference type="Pfam" id="PF00644">
    <property type="entry name" value="PARP"/>
    <property type="match status" value="1"/>
</dbReference>
<keyword evidence="5" id="KW-0539">Nucleus</keyword>
<evidence type="ECO:0000313" key="12">
    <source>
        <dbReference type="EMBL" id="KAH3886763.1"/>
    </source>
</evidence>
<evidence type="ECO:0000256" key="6">
    <source>
        <dbReference type="PROSITE-ProRule" id="PRU00176"/>
    </source>
</evidence>
<evidence type="ECO:0000259" key="10">
    <source>
        <dbReference type="PROSITE" id="PS51059"/>
    </source>
</evidence>
<dbReference type="GO" id="GO:0003714">
    <property type="term" value="F:transcription corepressor activity"/>
    <property type="evidence" value="ECO:0007669"/>
    <property type="project" value="TreeGrafter"/>
</dbReference>
<dbReference type="InterPro" id="IPR035979">
    <property type="entry name" value="RBD_domain_sf"/>
</dbReference>
<organism evidence="12 13">
    <name type="scientific">Dreissena polymorpha</name>
    <name type="common">Zebra mussel</name>
    <name type="synonym">Mytilus polymorpha</name>
    <dbReference type="NCBI Taxonomy" id="45954"/>
    <lineage>
        <taxon>Eukaryota</taxon>
        <taxon>Metazoa</taxon>
        <taxon>Spiralia</taxon>
        <taxon>Lophotrochozoa</taxon>
        <taxon>Mollusca</taxon>
        <taxon>Bivalvia</taxon>
        <taxon>Autobranchia</taxon>
        <taxon>Heteroconchia</taxon>
        <taxon>Euheterodonta</taxon>
        <taxon>Imparidentia</taxon>
        <taxon>Neoheterodontei</taxon>
        <taxon>Myida</taxon>
        <taxon>Dreissenoidea</taxon>
        <taxon>Dreissenidae</taxon>
        <taxon>Dreissena</taxon>
    </lineage>
</organism>
<dbReference type="Pfam" id="PF01661">
    <property type="entry name" value="Macro"/>
    <property type="match status" value="3"/>
</dbReference>
<feature type="domain" description="Macro" evidence="11">
    <location>
        <begin position="871"/>
        <end position="1055"/>
    </location>
</feature>
<dbReference type="PANTHER" id="PTHR14453">
    <property type="entry name" value="PARP/ZINC FINGER CCCH TYPE DOMAIN CONTAINING PROTEIN"/>
    <property type="match status" value="1"/>
</dbReference>
<dbReference type="SUPFAM" id="SSF52949">
    <property type="entry name" value="Macro domain-like"/>
    <property type="match status" value="3"/>
</dbReference>
<dbReference type="Pfam" id="PF23085">
    <property type="entry name" value="RRM_PARP14_3"/>
    <property type="match status" value="1"/>
</dbReference>
<protein>
    <recommendedName>
        <fullName evidence="7">Poly [ADP-ribose] polymerase</fullName>
        <shortName evidence="7">PARP</shortName>
        <ecNumber evidence="7">2.4.2.-</ecNumber>
    </recommendedName>
</protein>
<dbReference type="GO" id="GO:0003950">
    <property type="term" value="F:NAD+ poly-ADP-ribosyltransferase activity"/>
    <property type="evidence" value="ECO:0007669"/>
    <property type="project" value="UniProtKB-UniRule"/>
</dbReference>
<keyword evidence="2 7" id="KW-0328">Glycosyltransferase</keyword>
<dbReference type="GO" id="GO:0070212">
    <property type="term" value="P:protein poly-ADP-ribosylation"/>
    <property type="evidence" value="ECO:0007669"/>
    <property type="project" value="TreeGrafter"/>
</dbReference>
<dbReference type="InterPro" id="IPR037197">
    <property type="entry name" value="WWE_dom_sf"/>
</dbReference>
<dbReference type="InterPro" id="IPR043472">
    <property type="entry name" value="Macro_dom-like"/>
</dbReference>
<dbReference type="SUPFAM" id="SSF117839">
    <property type="entry name" value="WWE domain"/>
    <property type="match status" value="1"/>
</dbReference>
<keyword evidence="13" id="KW-1185">Reference proteome</keyword>
<dbReference type="Proteomes" id="UP000828390">
    <property type="component" value="Unassembled WGS sequence"/>
</dbReference>
<evidence type="ECO:0000259" key="11">
    <source>
        <dbReference type="PROSITE" id="PS51154"/>
    </source>
</evidence>
<evidence type="ECO:0000313" key="13">
    <source>
        <dbReference type="Proteomes" id="UP000828390"/>
    </source>
</evidence>
<feature type="domain" description="RRM" evidence="8">
    <location>
        <begin position="56"/>
        <end position="131"/>
    </location>
</feature>
<dbReference type="PROSITE" id="PS51154">
    <property type="entry name" value="MACRO"/>
    <property type="match status" value="3"/>
</dbReference>
<feature type="domain" description="PARP catalytic" evidence="10">
    <location>
        <begin position="1475"/>
        <end position="1673"/>
    </location>
</feature>